<organism evidence="3 4">
    <name type="scientific">Bacteroides vicugnae</name>
    <dbReference type="NCBI Taxonomy" id="3037989"/>
    <lineage>
        <taxon>Bacteria</taxon>
        <taxon>Pseudomonadati</taxon>
        <taxon>Bacteroidota</taxon>
        <taxon>Bacteroidia</taxon>
        <taxon>Bacteroidales</taxon>
        <taxon>Bacteroidaceae</taxon>
        <taxon>Bacteroides</taxon>
    </lineage>
</organism>
<evidence type="ECO:0000313" key="4">
    <source>
        <dbReference type="Proteomes" id="UP001292913"/>
    </source>
</evidence>
<name>A0ABU5HQL4_9BACE</name>
<evidence type="ECO:0000259" key="1">
    <source>
        <dbReference type="Pfam" id="PF01637"/>
    </source>
</evidence>
<dbReference type="Pfam" id="PF03008">
    <property type="entry name" value="DUF234"/>
    <property type="match status" value="1"/>
</dbReference>
<evidence type="ECO:0000313" key="3">
    <source>
        <dbReference type="EMBL" id="MDY7258483.1"/>
    </source>
</evidence>
<feature type="domain" description="ATPase" evidence="1">
    <location>
        <begin position="3"/>
        <end position="210"/>
    </location>
</feature>
<proteinExistence type="predicted"/>
<dbReference type="RefSeq" id="WP_148365367.1">
    <property type="nucleotide sequence ID" value="NZ_JARZAK010000007.1"/>
</dbReference>
<dbReference type="InterPro" id="IPR011579">
    <property type="entry name" value="ATPase_dom"/>
</dbReference>
<dbReference type="Gene3D" id="3.40.50.300">
    <property type="entry name" value="P-loop containing nucleotide triphosphate hydrolases"/>
    <property type="match status" value="1"/>
</dbReference>
<dbReference type="SUPFAM" id="SSF52540">
    <property type="entry name" value="P-loop containing nucleoside triphosphate hydrolases"/>
    <property type="match status" value="1"/>
</dbReference>
<reference evidence="3 4" key="1">
    <citation type="submission" date="2023-04" db="EMBL/GenBank/DDBJ databases">
        <title>Bacteroides pacosi sp. nov., isolated from the fecal material of an alpaca.</title>
        <authorList>
            <person name="Miller S."/>
            <person name="Hendry M."/>
            <person name="King J."/>
            <person name="Sankaranarayanan K."/>
            <person name="Lawson P.A."/>
        </authorList>
    </citation>
    <scope>NUCLEOTIDE SEQUENCE [LARGE SCALE GENOMIC DNA]</scope>
    <source>
        <strain evidence="3 4">A2-P53</strain>
    </source>
</reference>
<dbReference type="PANTHER" id="PTHR34704">
    <property type="entry name" value="ATPASE"/>
    <property type="match status" value="1"/>
</dbReference>
<keyword evidence="3" id="KW-0547">Nucleotide-binding</keyword>
<dbReference type="EMBL" id="JARZAK010000007">
    <property type="protein sequence ID" value="MDY7258483.1"/>
    <property type="molecule type" value="Genomic_DNA"/>
</dbReference>
<evidence type="ECO:0000259" key="2">
    <source>
        <dbReference type="Pfam" id="PF03008"/>
    </source>
</evidence>
<accession>A0ABU5HQL4</accession>
<dbReference type="InterPro" id="IPR004256">
    <property type="entry name" value="DUF234"/>
</dbReference>
<keyword evidence="4" id="KW-1185">Reference proteome</keyword>
<dbReference type="PANTHER" id="PTHR34704:SF1">
    <property type="entry name" value="ATPASE"/>
    <property type="match status" value="1"/>
</dbReference>
<dbReference type="InterPro" id="IPR027417">
    <property type="entry name" value="P-loop_NTPase"/>
</dbReference>
<protein>
    <submittedName>
        <fullName evidence="3">ATP-binding protein</fullName>
    </submittedName>
</protein>
<comment type="caution">
    <text evidence="3">The sequence shown here is derived from an EMBL/GenBank/DDBJ whole genome shotgun (WGS) entry which is preliminary data.</text>
</comment>
<dbReference type="Pfam" id="PF01637">
    <property type="entry name" value="ATPase_2"/>
    <property type="match status" value="1"/>
</dbReference>
<gene>
    <name evidence="3" type="ORF">QHG74_12240</name>
</gene>
<feature type="domain" description="DUF234" evidence="2">
    <location>
        <begin position="318"/>
        <end position="406"/>
    </location>
</feature>
<keyword evidence="3" id="KW-0067">ATP-binding</keyword>
<dbReference type="Proteomes" id="UP001292913">
    <property type="component" value="Unassembled WGS sequence"/>
</dbReference>
<dbReference type="GO" id="GO:0005524">
    <property type="term" value="F:ATP binding"/>
    <property type="evidence" value="ECO:0007669"/>
    <property type="project" value="UniProtKB-KW"/>
</dbReference>
<sequence length="441" mass="52005">MKFYNREKELALLEKVRRVSFSVHSQMTVLTGRRRIGKTSLIFKSCEDTPTVYLFVSRSNETDLCLRFTSEIRQALNIYVPELTNFAEMFRFLMDLGTRMEYNLVIDEFQEFYYINQEIYSLIQDTWDRLRKQSHVNLIVSGSVYTLMNKIFRDSKEPLYGRADSIMKLSSFTTSILKEIMSDHKADYTKDDLLALYTFTGGVPKYIEQFMDNGCTSMENMVDFMLQPDSSFLTEGQALLIQEFGKKYGNYFSILSAISNGKNTLPEMETVMGGMSLGGQLKRLEEDYDLIKKKRPILSKEGSQTVRYEVSDMFLRFWFRYFIKYQNYIEIQNFERLADIIKKDYPTFSGLALEMYFRQQMMESKEFADIGSWWQGKNNKDQDEIDIVGLYAEEKKALVAEVKRQSKNFKPDLFTLKVEELRKKILFKYEIESRLFSIEDM</sequence>